<evidence type="ECO:0000313" key="1">
    <source>
        <dbReference type="EMBL" id="CAI9264800.1"/>
    </source>
</evidence>
<name>A0AA35V4S3_LACSI</name>
<sequence>MIATNMMHLMLWFQKKHILFGQFDAFTDVILISIMFKCVFSTYRPEEPHDQVKFQLTNDSTESLTKNKFIPAINLRQLAIIEFKPPSNDKVFRVLYMMGYLSNLKGVADFRKGRLPTIGKYFCHYII</sequence>
<evidence type="ECO:0000313" key="2">
    <source>
        <dbReference type="Proteomes" id="UP001177003"/>
    </source>
</evidence>
<reference evidence="1" key="1">
    <citation type="submission" date="2023-04" db="EMBL/GenBank/DDBJ databases">
        <authorList>
            <person name="Vijverberg K."/>
            <person name="Xiong W."/>
            <person name="Schranz E."/>
        </authorList>
    </citation>
    <scope>NUCLEOTIDE SEQUENCE</scope>
</reference>
<protein>
    <submittedName>
        <fullName evidence="1">Uncharacterized protein</fullName>
    </submittedName>
</protein>
<dbReference type="AlphaFoldDB" id="A0AA35V4S3"/>
<dbReference type="Proteomes" id="UP001177003">
    <property type="component" value="Chromosome 0"/>
</dbReference>
<gene>
    <name evidence="1" type="ORF">LSALG_LOCUS5439</name>
</gene>
<organism evidence="1 2">
    <name type="scientific">Lactuca saligna</name>
    <name type="common">Willowleaf lettuce</name>
    <dbReference type="NCBI Taxonomy" id="75948"/>
    <lineage>
        <taxon>Eukaryota</taxon>
        <taxon>Viridiplantae</taxon>
        <taxon>Streptophyta</taxon>
        <taxon>Embryophyta</taxon>
        <taxon>Tracheophyta</taxon>
        <taxon>Spermatophyta</taxon>
        <taxon>Magnoliopsida</taxon>
        <taxon>eudicotyledons</taxon>
        <taxon>Gunneridae</taxon>
        <taxon>Pentapetalae</taxon>
        <taxon>asterids</taxon>
        <taxon>campanulids</taxon>
        <taxon>Asterales</taxon>
        <taxon>Asteraceae</taxon>
        <taxon>Cichorioideae</taxon>
        <taxon>Cichorieae</taxon>
        <taxon>Lactucinae</taxon>
        <taxon>Lactuca</taxon>
    </lineage>
</organism>
<proteinExistence type="predicted"/>
<dbReference type="EMBL" id="OX465086">
    <property type="protein sequence ID" value="CAI9264800.1"/>
    <property type="molecule type" value="Genomic_DNA"/>
</dbReference>
<accession>A0AA35V4S3</accession>
<keyword evidence="2" id="KW-1185">Reference proteome</keyword>